<accession>W5QUW0</accession>
<dbReference type="RefSeq" id="YP_009003056.1">
    <property type="nucleotide sequence ID" value="NC_023501.1"/>
</dbReference>
<dbReference type="KEGG" id="vg:18480207"/>
<organism evidence="1 2">
    <name type="scientific">Bacillus phage BPS10C</name>
    <dbReference type="NCBI Taxonomy" id="1277886"/>
    <lineage>
        <taxon>Viruses</taxon>
        <taxon>Duplodnaviria</taxon>
        <taxon>Heunggongvirae</taxon>
        <taxon>Uroviricota</taxon>
        <taxon>Caudoviricetes</taxon>
        <taxon>Herelleviridae</taxon>
        <taxon>Bastillevirinae</taxon>
        <taxon>Wphvirus</taxon>
        <taxon>Wphvirus BPS10C</taxon>
    </lineage>
</organism>
<proteinExistence type="predicted"/>
<evidence type="ECO:0000313" key="2">
    <source>
        <dbReference type="Proteomes" id="UP000019162"/>
    </source>
</evidence>
<keyword evidence="2" id="KW-1185">Reference proteome</keyword>
<evidence type="ECO:0000313" key="1">
    <source>
        <dbReference type="EMBL" id="AGI12167.1"/>
    </source>
</evidence>
<gene>
    <name evidence="1" type="ORF">BPS10C_170</name>
</gene>
<sequence>MIRTYCKTCVDLRRPHRVFKDIDSDVVSVVDGWQKCEFCNPRREWTFNRTADDIWTEDMFLTRDEAIEEGQKHALEMGWDKYYVGKAIQFIPHIDGDSAMDHAIDTTTEELGEVAHGWLDYVKQEERDDLTNMLTETFHKWLEKTKNNQEFFTLENVEEIILPESLTNIR</sequence>
<dbReference type="GeneID" id="18480207"/>
<dbReference type="Proteomes" id="UP000019162">
    <property type="component" value="Segment"/>
</dbReference>
<name>W5QUW0_9CAUD</name>
<dbReference type="OrthoDB" id="13489at10239"/>
<protein>
    <submittedName>
        <fullName evidence="1">Uncharacterized protein</fullName>
    </submittedName>
</protein>
<reference evidence="1 2" key="1">
    <citation type="journal article" date="2014" name="Arch. Virol.">
        <title>Characterization and genome analysis of the Bacillus cereus-infecting bacteriophages BPS10C and BPS13.</title>
        <authorList>
            <person name="Shin H."/>
            <person name="Lee J.H."/>
            <person name="Park J."/>
            <person name="Heu S."/>
            <person name="Ryu S."/>
        </authorList>
    </citation>
    <scope>NUCLEOTIDE SEQUENCE [LARGE SCALE GENOMIC DNA]</scope>
</reference>
<dbReference type="EMBL" id="KC430106">
    <property type="protein sequence ID" value="AGI12167.1"/>
    <property type="molecule type" value="Genomic_DNA"/>
</dbReference>